<comment type="caution">
    <text evidence="5">The sequence shown here is derived from an EMBL/GenBank/DDBJ whole genome shotgun (WGS) entry which is preliminary data.</text>
</comment>
<comment type="pathway">
    <text evidence="1">Amino-acid biosynthesis; L-asparagine biosynthesis; L-asparagine from L-aspartate (L-Gln route): step 1/1.</text>
</comment>
<dbReference type="Gene3D" id="3.60.20.10">
    <property type="entry name" value="Glutamine Phosphoribosylpyrophosphate, subunit 1, domain 1"/>
    <property type="match status" value="1"/>
</dbReference>
<dbReference type="PANTHER" id="PTHR11772">
    <property type="entry name" value="ASPARAGINE SYNTHETASE"/>
    <property type="match status" value="1"/>
</dbReference>
<evidence type="ECO:0000256" key="3">
    <source>
        <dbReference type="ARBA" id="ARBA00022840"/>
    </source>
</evidence>
<evidence type="ECO:0000313" key="6">
    <source>
        <dbReference type="Proteomes" id="UP000290289"/>
    </source>
</evidence>
<organism evidence="5 6">
    <name type="scientific">Malus domestica</name>
    <name type="common">Apple</name>
    <name type="synonym">Pyrus malus</name>
    <dbReference type="NCBI Taxonomy" id="3750"/>
    <lineage>
        <taxon>Eukaryota</taxon>
        <taxon>Viridiplantae</taxon>
        <taxon>Streptophyta</taxon>
        <taxon>Embryophyta</taxon>
        <taxon>Tracheophyta</taxon>
        <taxon>Spermatophyta</taxon>
        <taxon>Magnoliopsida</taxon>
        <taxon>eudicotyledons</taxon>
        <taxon>Gunneridae</taxon>
        <taxon>Pentapetalae</taxon>
        <taxon>rosids</taxon>
        <taxon>fabids</taxon>
        <taxon>Rosales</taxon>
        <taxon>Rosaceae</taxon>
        <taxon>Amygdaloideae</taxon>
        <taxon>Maleae</taxon>
        <taxon>Malus</taxon>
    </lineage>
</organism>
<keyword evidence="3" id="KW-0067">ATP-binding</keyword>
<accession>A0A498HNM6</accession>
<evidence type="ECO:0000259" key="4">
    <source>
        <dbReference type="PROSITE" id="PS51278"/>
    </source>
</evidence>
<sequence length="155" mass="18051">MIFLPFNSNWQYAANLNLFRAFATEGYSAVQTVTQWNLDYTKHSEHGDRYSIYMDGFNRLMHRGPDWSGMYQHGDSFFAHQRLAIIDPISGDQPLYSEGKSIVVMVNGDIYNHKELRSGLPNQIYKVEPKTLQDASSLKDSVEWIFWRSRVIYCV</sequence>
<keyword evidence="2" id="KW-0547">Nucleotide-binding</keyword>
<gene>
    <name evidence="5" type="ORF">DVH24_015639</name>
</gene>
<dbReference type="InterPro" id="IPR017932">
    <property type="entry name" value="GATase_2_dom"/>
</dbReference>
<dbReference type="EMBL" id="RDQH01000342">
    <property type="protein sequence ID" value="RXH71017.1"/>
    <property type="molecule type" value="Genomic_DNA"/>
</dbReference>
<dbReference type="GO" id="GO:0005524">
    <property type="term" value="F:ATP binding"/>
    <property type="evidence" value="ECO:0007669"/>
    <property type="project" value="UniProtKB-KW"/>
</dbReference>
<dbReference type="GO" id="GO:0004066">
    <property type="term" value="F:asparagine synthase (glutamine-hydrolyzing) activity"/>
    <property type="evidence" value="ECO:0007669"/>
    <property type="project" value="TreeGrafter"/>
</dbReference>
<dbReference type="PROSITE" id="PS51278">
    <property type="entry name" value="GATASE_TYPE_2"/>
    <property type="match status" value="1"/>
</dbReference>
<dbReference type="Proteomes" id="UP000290289">
    <property type="component" value="Chromosome 16"/>
</dbReference>
<reference evidence="5 6" key="1">
    <citation type="submission" date="2018-10" db="EMBL/GenBank/DDBJ databases">
        <title>A high-quality apple genome assembly.</title>
        <authorList>
            <person name="Hu J."/>
        </authorList>
    </citation>
    <scope>NUCLEOTIDE SEQUENCE [LARGE SCALE GENOMIC DNA]</scope>
    <source>
        <strain evidence="6">cv. HFTH1</strain>
        <tissue evidence="5">Young leaf</tissue>
    </source>
</reference>
<feature type="domain" description="Glutamine amidotransferase type-2" evidence="4">
    <location>
        <begin position="25"/>
        <end position="155"/>
    </location>
</feature>
<evidence type="ECO:0000256" key="1">
    <source>
        <dbReference type="ARBA" id="ARBA00005187"/>
    </source>
</evidence>
<evidence type="ECO:0000256" key="2">
    <source>
        <dbReference type="ARBA" id="ARBA00022741"/>
    </source>
</evidence>
<dbReference type="GO" id="GO:0005829">
    <property type="term" value="C:cytosol"/>
    <property type="evidence" value="ECO:0007669"/>
    <property type="project" value="TreeGrafter"/>
</dbReference>
<evidence type="ECO:0000313" key="5">
    <source>
        <dbReference type="EMBL" id="RXH71017.1"/>
    </source>
</evidence>
<name>A0A498HNM6_MALDO</name>
<dbReference type="InterPro" id="IPR050795">
    <property type="entry name" value="Asn_Synthetase"/>
</dbReference>
<dbReference type="InterPro" id="IPR029055">
    <property type="entry name" value="Ntn_hydrolases_N"/>
</dbReference>
<dbReference type="GO" id="GO:0006529">
    <property type="term" value="P:asparagine biosynthetic process"/>
    <property type="evidence" value="ECO:0007669"/>
    <property type="project" value="TreeGrafter"/>
</dbReference>
<dbReference type="SUPFAM" id="SSF56235">
    <property type="entry name" value="N-terminal nucleophile aminohydrolases (Ntn hydrolases)"/>
    <property type="match status" value="1"/>
</dbReference>
<proteinExistence type="predicted"/>
<dbReference type="Pfam" id="PF13522">
    <property type="entry name" value="GATase_6"/>
    <property type="match status" value="1"/>
</dbReference>
<dbReference type="PANTHER" id="PTHR11772:SF48">
    <property type="entry name" value="ASPARAGINE SYNTHETASE [GLUTAMINE-HYDROLYZING] 1"/>
    <property type="match status" value="1"/>
</dbReference>
<protein>
    <recommendedName>
        <fullName evidence="4">Glutamine amidotransferase type-2 domain-containing protein</fullName>
    </recommendedName>
</protein>
<dbReference type="AlphaFoldDB" id="A0A498HNM6"/>
<keyword evidence="6" id="KW-1185">Reference proteome</keyword>
<dbReference type="STRING" id="3750.A0A498HNM6"/>